<evidence type="ECO:0000313" key="1">
    <source>
        <dbReference type="EMBL" id="MBV0933295.1"/>
    </source>
</evidence>
<proteinExistence type="predicted"/>
<gene>
    <name evidence="1" type="ORF">KTN04_08090</name>
</gene>
<evidence type="ECO:0000313" key="2">
    <source>
        <dbReference type="Proteomes" id="UP000755551"/>
    </source>
</evidence>
<comment type="caution">
    <text evidence="1">The sequence shown here is derived from an EMBL/GenBank/DDBJ whole genome shotgun (WGS) entry which is preliminary data.</text>
</comment>
<accession>A0ABS6MAN3</accession>
<organism evidence="1 2">
    <name type="scientific">Marinobacterium weihaiense</name>
    <dbReference type="NCBI Taxonomy" id="2851016"/>
    <lineage>
        <taxon>Bacteria</taxon>
        <taxon>Pseudomonadati</taxon>
        <taxon>Pseudomonadota</taxon>
        <taxon>Gammaproteobacteria</taxon>
        <taxon>Oceanospirillales</taxon>
        <taxon>Oceanospirillaceae</taxon>
        <taxon>Marinobacterium</taxon>
    </lineage>
</organism>
<name>A0ABS6MAN3_9GAMM</name>
<dbReference type="EMBL" id="JAHQZT010000008">
    <property type="protein sequence ID" value="MBV0933295.1"/>
    <property type="molecule type" value="Genomic_DNA"/>
</dbReference>
<dbReference type="Proteomes" id="UP000755551">
    <property type="component" value="Unassembled WGS sequence"/>
</dbReference>
<sequence>MVEIAQVLVVIGLILGAISIGKDVQRNAEYTKIKQKFVDQWVSAYNNYYLRTGVVLADSQTQPA</sequence>
<protein>
    <recommendedName>
        <fullName evidence="3">Prepilin-type N-terminal cleavage/methylation domain-containing protein</fullName>
    </recommendedName>
</protein>
<reference evidence="1 2" key="1">
    <citation type="submission" date="2021-06" db="EMBL/GenBank/DDBJ databases">
        <title>Bacterium isolated from marine sediment.</title>
        <authorList>
            <person name="Zhu K.-L."/>
            <person name="Du Z.-J."/>
            <person name="Liang Q.-Y."/>
        </authorList>
    </citation>
    <scope>NUCLEOTIDE SEQUENCE [LARGE SCALE GENOMIC DNA]</scope>
    <source>
        <strain evidence="1 2">A346</strain>
    </source>
</reference>
<keyword evidence="2" id="KW-1185">Reference proteome</keyword>
<evidence type="ECO:0008006" key="3">
    <source>
        <dbReference type="Google" id="ProtNLM"/>
    </source>
</evidence>